<dbReference type="OrthoDB" id="9133049at2"/>
<sequence>MLNINLEPTQRNAGRIGRATFAPRGDQTSVSMLVSGVPPSVTRPVRLLAFIYPGTCAEPGGAPAYELNRTATTFRNFDGDVWRLSRNAPVALSKLKAGEYSLVLRTTPANGGFDIFCGDIR</sequence>
<dbReference type="Proteomes" id="UP000015503">
    <property type="component" value="Chromosome"/>
</dbReference>
<accession>S6AWN7</accession>
<gene>
    <name evidence="1" type="ORF">PCA10_50660</name>
</gene>
<dbReference type="AlphaFoldDB" id="S6AWN7"/>
<protein>
    <submittedName>
        <fullName evidence="1">Uncharacterized protein</fullName>
    </submittedName>
</protein>
<evidence type="ECO:0000313" key="1">
    <source>
        <dbReference type="EMBL" id="BAN50798.1"/>
    </source>
</evidence>
<reference evidence="1 2" key="1">
    <citation type="journal article" date="2013" name="Genome Announc.">
        <title>Complete Genome Sequence of the Carbazole Degrader Pseudomonas resinovorans Strain CA10 (NBRC 106553).</title>
        <authorList>
            <person name="Shintani M."/>
            <person name="Hosoyama A."/>
            <person name="Ohji S."/>
            <person name="Tsuchikane K."/>
            <person name="Takarada H."/>
            <person name="Yamazoe A."/>
            <person name="Fujita N."/>
            <person name="Nojiri H."/>
        </authorList>
    </citation>
    <scope>NUCLEOTIDE SEQUENCE [LARGE SCALE GENOMIC DNA]</scope>
    <source>
        <strain evidence="1 2">NBRC 106553</strain>
    </source>
</reference>
<dbReference type="KEGG" id="pre:PCA10_50660"/>
<proteinExistence type="predicted"/>
<dbReference type="PATRIC" id="fig|1245471.3.peg.5137"/>
<dbReference type="RefSeq" id="WP_016494925.1">
    <property type="nucleotide sequence ID" value="NC_021499.1"/>
</dbReference>
<name>S6AWN7_METRE</name>
<dbReference type="eggNOG" id="ENOG5032G5F">
    <property type="taxonomic scope" value="Bacteria"/>
</dbReference>
<dbReference type="HOGENOM" id="CLU_146045_0_0_6"/>
<organism evidence="1 2">
    <name type="scientific">Metapseudomonas resinovorans NBRC 106553</name>
    <dbReference type="NCBI Taxonomy" id="1245471"/>
    <lineage>
        <taxon>Bacteria</taxon>
        <taxon>Pseudomonadati</taxon>
        <taxon>Pseudomonadota</taxon>
        <taxon>Gammaproteobacteria</taxon>
        <taxon>Pseudomonadales</taxon>
        <taxon>Pseudomonadaceae</taxon>
        <taxon>Metapseudomonas</taxon>
    </lineage>
</organism>
<dbReference type="EMBL" id="AP013068">
    <property type="protein sequence ID" value="BAN50798.1"/>
    <property type="molecule type" value="Genomic_DNA"/>
</dbReference>
<keyword evidence="2" id="KW-1185">Reference proteome</keyword>
<evidence type="ECO:0000313" key="2">
    <source>
        <dbReference type="Proteomes" id="UP000015503"/>
    </source>
</evidence>